<keyword evidence="2" id="KW-1185">Reference proteome</keyword>
<protein>
    <submittedName>
        <fullName evidence="1">Uncharacterized protein</fullName>
    </submittedName>
</protein>
<reference evidence="1 2" key="1">
    <citation type="journal article" date="2012" name="Genome Biol.">
        <title>The genome of the polar eukaryotic microalga coccomyxa subellipsoidea reveals traits of cold adaptation.</title>
        <authorList>
            <person name="Blanc G."/>
            <person name="Agarkova I."/>
            <person name="Grimwood J."/>
            <person name="Kuo A."/>
            <person name="Brueggeman A."/>
            <person name="Dunigan D."/>
            <person name="Gurnon J."/>
            <person name="Ladunga I."/>
            <person name="Lindquist E."/>
            <person name="Lucas S."/>
            <person name="Pangilinan J."/>
            <person name="Proschold T."/>
            <person name="Salamov A."/>
            <person name="Schmutz J."/>
            <person name="Weeks D."/>
            <person name="Yamada T."/>
            <person name="Claverie J.M."/>
            <person name="Grigoriev I."/>
            <person name="Van Etten J."/>
            <person name="Lomsadze A."/>
            <person name="Borodovsky M."/>
        </authorList>
    </citation>
    <scope>NUCLEOTIDE SEQUENCE [LARGE SCALE GENOMIC DNA]</scope>
    <source>
        <strain evidence="1 2">C-169</strain>
    </source>
</reference>
<dbReference type="OrthoDB" id="10402788at2759"/>
<evidence type="ECO:0000313" key="1">
    <source>
        <dbReference type="EMBL" id="EIE20365.1"/>
    </source>
</evidence>
<proteinExistence type="predicted"/>
<gene>
    <name evidence="1" type="ORF">COCSUDRAFT_43828</name>
</gene>
<dbReference type="EMBL" id="AGSI01000015">
    <property type="protein sequence ID" value="EIE20365.1"/>
    <property type="molecule type" value="Genomic_DNA"/>
</dbReference>
<accession>I0YPP6</accession>
<dbReference type="Proteomes" id="UP000007264">
    <property type="component" value="Unassembled WGS sequence"/>
</dbReference>
<organism evidence="1 2">
    <name type="scientific">Coccomyxa subellipsoidea (strain C-169)</name>
    <name type="common">Green microalga</name>
    <dbReference type="NCBI Taxonomy" id="574566"/>
    <lineage>
        <taxon>Eukaryota</taxon>
        <taxon>Viridiplantae</taxon>
        <taxon>Chlorophyta</taxon>
        <taxon>core chlorophytes</taxon>
        <taxon>Trebouxiophyceae</taxon>
        <taxon>Trebouxiophyceae incertae sedis</taxon>
        <taxon>Coccomyxaceae</taxon>
        <taxon>Coccomyxa</taxon>
        <taxon>Coccomyxa subellipsoidea</taxon>
    </lineage>
</organism>
<sequence>MQACTFLQVFAHALLSTAAILLKGASFLQYVFQSYAKPSKAFHEGEEHTEEKPRPTLSELLTTPLSEVVQKDGSIESFQELLEDIANPTSLATFDPEMFKASLEGVGIEATIISFAPCLVRNGIAGVSLENSLISIIPELIKIAPTGVNVEPTLINISPQLIDIGPRGVIAEAAGIAIENRLIDIAPGGRSDAFLP</sequence>
<dbReference type="AlphaFoldDB" id="I0YPP6"/>
<name>I0YPP6_COCSC</name>
<dbReference type="RefSeq" id="XP_005644909.1">
    <property type="nucleotide sequence ID" value="XM_005644852.1"/>
</dbReference>
<dbReference type="GeneID" id="17038341"/>
<comment type="caution">
    <text evidence="1">The sequence shown here is derived from an EMBL/GenBank/DDBJ whole genome shotgun (WGS) entry which is preliminary data.</text>
</comment>
<evidence type="ECO:0000313" key="2">
    <source>
        <dbReference type="Proteomes" id="UP000007264"/>
    </source>
</evidence>
<dbReference type="KEGG" id="csl:COCSUDRAFT_43828"/>